<dbReference type="Proteomes" id="UP001175000">
    <property type="component" value="Unassembled WGS sequence"/>
</dbReference>
<reference evidence="3" key="1">
    <citation type="submission" date="2023-06" db="EMBL/GenBank/DDBJ databases">
        <title>Genome-scale phylogeny and comparative genomics of the fungal order Sordariales.</title>
        <authorList>
            <consortium name="Lawrence Berkeley National Laboratory"/>
            <person name="Hensen N."/>
            <person name="Bonometti L."/>
            <person name="Westerberg I."/>
            <person name="Brannstrom I.O."/>
            <person name="Guillou S."/>
            <person name="Cros-Aarteil S."/>
            <person name="Calhoun S."/>
            <person name="Haridas S."/>
            <person name="Kuo A."/>
            <person name="Mondo S."/>
            <person name="Pangilinan J."/>
            <person name="Riley R."/>
            <person name="Labutti K."/>
            <person name="Andreopoulos B."/>
            <person name="Lipzen A."/>
            <person name="Chen C."/>
            <person name="Yanf M."/>
            <person name="Daum C."/>
            <person name="Ng V."/>
            <person name="Clum A."/>
            <person name="Steindorff A."/>
            <person name="Ohm R."/>
            <person name="Martin F."/>
            <person name="Silar P."/>
            <person name="Natvig D."/>
            <person name="Lalanne C."/>
            <person name="Gautier V."/>
            <person name="Ament-Velasquez S.L."/>
            <person name="Kruys A."/>
            <person name="Hutchinson M.I."/>
            <person name="Powell A.J."/>
            <person name="Barry K."/>
            <person name="Miller A.N."/>
            <person name="Grigoriev I.V."/>
            <person name="Debuchy R."/>
            <person name="Gladieux P."/>
            <person name="Thoren M.H."/>
            <person name="Johannesson H."/>
        </authorList>
    </citation>
    <scope>NUCLEOTIDE SEQUENCE</scope>
    <source>
        <strain evidence="3">CBS 606.72</strain>
    </source>
</reference>
<dbReference type="EMBL" id="JAULSU010000004">
    <property type="protein sequence ID" value="KAK0618825.1"/>
    <property type="molecule type" value="Genomic_DNA"/>
</dbReference>
<dbReference type="AlphaFoldDB" id="A0AA39WP56"/>
<protein>
    <submittedName>
        <fullName evidence="3">Uncharacterized protein</fullName>
    </submittedName>
</protein>
<evidence type="ECO:0000256" key="2">
    <source>
        <dbReference type="SAM" id="SignalP"/>
    </source>
</evidence>
<feature type="region of interest" description="Disordered" evidence="1">
    <location>
        <begin position="154"/>
        <end position="173"/>
    </location>
</feature>
<evidence type="ECO:0000313" key="3">
    <source>
        <dbReference type="EMBL" id="KAK0618825.1"/>
    </source>
</evidence>
<evidence type="ECO:0000313" key="4">
    <source>
        <dbReference type="Proteomes" id="UP001175000"/>
    </source>
</evidence>
<proteinExistence type="predicted"/>
<gene>
    <name evidence="3" type="ORF">B0T14DRAFT_554299</name>
</gene>
<feature type="chain" id="PRO_5041458245" evidence="2">
    <location>
        <begin position="19"/>
        <end position="173"/>
    </location>
</feature>
<keyword evidence="2" id="KW-0732">Signal</keyword>
<comment type="caution">
    <text evidence="3">The sequence shown here is derived from an EMBL/GenBank/DDBJ whole genome shotgun (WGS) entry which is preliminary data.</text>
</comment>
<organism evidence="3 4">
    <name type="scientific">Immersiella caudata</name>
    <dbReference type="NCBI Taxonomy" id="314043"/>
    <lineage>
        <taxon>Eukaryota</taxon>
        <taxon>Fungi</taxon>
        <taxon>Dikarya</taxon>
        <taxon>Ascomycota</taxon>
        <taxon>Pezizomycotina</taxon>
        <taxon>Sordariomycetes</taxon>
        <taxon>Sordariomycetidae</taxon>
        <taxon>Sordariales</taxon>
        <taxon>Lasiosphaeriaceae</taxon>
        <taxon>Immersiella</taxon>
    </lineage>
</organism>
<name>A0AA39WP56_9PEZI</name>
<feature type="signal peptide" evidence="2">
    <location>
        <begin position="1"/>
        <end position="18"/>
    </location>
</feature>
<accession>A0AA39WP56</accession>
<feature type="non-terminal residue" evidence="3">
    <location>
        <position position="1"/>
    </location>
</feature>
<keyword evidence="4" id="KW-1185">Reference proteome</keyword>
<feature type="compositionally biased region" description="Gly residues" evidence="1">
    <location>
        <begin position="155"/>
        <end position="173"/>
    </location>
</feature>
<sequence length="173" mass="18162">MRSSNFIWTIAAATPILASTPGLIPRQTSEEKTPLNDIDTLCMINFSRDPKTIICMKDGTDPVFSKRVTSYLRNNDDAMCCEADNICMLSNHTVPRATCYDPKDKRASIAQDGGPCEMNAAGDGCKWTGTNRGTSGVFTTKGVTVVREVKNGEAVLGGGSGGGSGSGSTGKSG</sequence>
<evidence type="ECO:0000256" key="1">
    <source>
        <dbReference type="SAM" id="MobiDB-lite"/>
    </source>
</evidence>